<dbReference type="PROSITE" id="PS51186">
    <property type="entry name" value="GNAT"/>
    <property type="match status" value="1"/>
</dbReference>
<gene>
    <name evidence="3" type="ORF">KL86DYS2_12260</name>
</gene>
<feature type="domain" description="N-acetyltransferase" evidence="2">
    <location>
        <begin position="1"/>
        <end position="149"/>
    </location>
</feature>
<protein>
    <recommendedName>
        <fullName evidence="2">N-acetyltransferase domain-containing protein</fullName>
    </recommendedName>
</protein>
<dbReference type="CDD" id="cd04301">
    <property type="entry name" value="NAT_SF"/>
    <property type="match status" value="1"/>
</dbReference>
<dbReference type="InterPro" id="IPR000182">
    <property type="entry name" value="GNAT_dom"/>
</dbReference>
<keyword evidence="1" id="KW-0808">Transferase</keyword>
<dbReference type="EMBL" id="FLUL01000001">
    <property type="protein sequence ID" value="SBW02472.1"/>
    <property type="molecule type" value="Genomic_DNA"/>
</dbReference>
<name>A0A212JSR8_9BACT</name>
<dbReference type="SUPFAM" id="SSF55729">
    <property type="entry name" value="Acyl-CoA N-acyltransferases (Nat)"/>
    <property type="match status" value="1"/>
</dbReference>
<accession>A0A212JSR8</accession>
<dbReference type="GO" id="GO:0008080">
    <property type="term" value="F:N-acetyltransferase activity"/>
    <property type="evidence" value="ECO:0007669"/>
    <property type="project" value="InterPro"/>
</dbReference>
<reference evidence="3" key="1">
    <citation type="submission" date="2016-04" db="EMBL/GenBank/DDBJ databases">
        <authorList>
            <person name="Evans L.H."/>
            <person name="Alamgir A."/>
            <person name="Owens N."/>
            <person name="Weber N.D."/>
            <person name="Virtaneva K."/>
            <person name="Barbian K."/>
            <person name="Babar A."/>
            <person name="Rosenke K."/>
        </authorList>
    </citation>
    <scope>NUCLEOTIDE SEQUENCE</scope>
    <source>
        <strain evidence="3">86-2</strain>
    </source>
</reference>
<dbReference type="Pfam" id="PF00583">
    <property type="entry name" value="Acetyltransf_1"/>
    <property type="match status" value="1"/>
</dbReference>
<evidence type="ECO:0000256" key="1">
    <source>
        <dbReference type="ARBA" id="ARBA00022679"/>
    </source>
</evidence>
<dbReference type="InterPro" id="IPR016181">
    <property type="entry name" value="Acyl_CoA_acyltransferase"/>
</dbReference>
<proteinExistence type="predicted"/>
<dbReference type="RefSeq" id="WP_296949852.1">
    <property type="nucleotide sequence ID" value="NZ_LT599021.1"/>
</dbReference>
<sequence>MTITRTDSSNKDFIELIPYLDAELDVMDREAHTICSQYNGVEAIKNVVLAYSEGIVVGCGAIKKYSEDTMEVKRMFVRPEYRGKRIASNVLKELEVWALELGYSVCILETSCKLSDAIRLYEKSGYVQIPNYDQYENVDTSRCFCKKLK</sequence>
<dbReference type="InterPro" id="IPR050769">
    <property type="entry name" value="NAT_camello-type"/>
</dbReference>
<dbReference type="Gene3D" id="3.40.630.30">
    <property type="match status" value="1"/>
</dbReference>
<dbReference type="PANTHER" id="PTHR13947">
    <property type="entry name" value="GNAT FAMILY N-ACETYLTRANSFERASE"/>
    <property type="match status" value="1"/>
</dbReference>
<organism evidence="3">
    <name type="scientific">uncultured Dysgonomonas sp</name>
    <dbReference type="NCBI Taxonomy" id="206096"/>
    <lineage>
        <taxon>Bacteria</taxon>
        <taxon>Pseudomonadati</taxon>
        <taxon>Bacteroidota</taxon>
        <taxon>Bacteroidia</taxon>
        <taxon>Bacteroidales</taxon>
        <taxon>Dysgonomonadaceae</taxon>
        <taxon>Dysgonomonas</taxon>
        <taxon>environmental samples</taxon>
    </lineage>
</organism>
<dbReference type="PANTHER" id="PTHR13947:SF37">
    <property type="entry name" value="LD18367P"/>
    <property type="match status" value="1"/>
</dbReference>
<evidence type="ECO:0000313" key="3">
    <source>
        <dbReference type="EMBL" id="SBW02472.1"/>
    </source>
</evidence>
<dbReference type="AlphaFoldDB" id="A0A212JSR8"/>
<evidence type="ECO:0000259" key="2">
    <source>
        <dbReference type="PROSITE" id="PS51186"/>
    </source>
</evidence>